<evidence type="ECO:0000256" key="1">
    <source>
        <dbReference type="ARBA" id="ARBA00006636"/>
    </source>
</evidence>
<dbReference type="PANTHER" id="PTHR14226:SF76">
    <property type="entry name" value="NTE FAMILY PROTEIN RSSA"/>
    <property type="match status" value="1"/>
</dbReference>
<feature type="short sequence motif" description="DGA/G" evidence="5">
    <location>
        <begin position="165"/>
        <end position="167"/>
    </location>
</feature>
<reference evidence="8 9" key="1">
    <citation type="submission" date="2023-07" db="EMBL/GenBank/DDBJ databases">
        <title>Genomic Encyclopedia of Type Strains, Phase IV (KMG-IV): sequencing the most valuable type-strain genomes for metagenomic binning, comparative biology and taxonomic classification.</title>
        <authorList>
            <person name="Goeker M."/>
        </authorList>
    </citation>
    <scope>NUCLEOTIDE SEQUENCE [LARGE SCALE GENOMIC DNA]</scope>
    <source>
        <strain evidence="8 9">DSM 12751</strain>
    </source>
</reference>
<gene>
    <name evidence="8" type="ORF">J2S11_000476</name>
</gene>
<dbReference type="SUPFAM" id="SSF52151">
    <property type="entry name" value="FabD/lysophospholipase-like"/>
    <property type="match status" value="1"/>
</dbReference>
<feature type="short sequence motif" description="GXSXG" evidence="5">
    <location>
        <begin position="51"/>
        <end position="55"/>
    </location>
</feature>
<evidence type="ECO:0000313" key="8">
    <source>
        <dbReference type="EMBL" id="MDQ0164576.1"/>
    </source>
</evidence>
<dbReference type="Pfam" id="PF01734">
    <property type="entry name" value="Patatin"/>
    <property type="match status" value="1"/>
</dbReference>
<dbReference type="Proteomes" id="UP001235840">
    <property type="component" value="Unassembled WGS sequence"/>
</dbReference>
<dbReference type="PANTHER" id="PTHR14226">
    <property type="entry name" value="NEUROPATHY TARGET ESTERASE/SWISS CHEESE D.MELANOGASTER"/>
    <property type="match status" value="1"/>
</dbReference>
<dbReference type="InterPro" id="IPR001423">
    <property type="entry name" value="LysoPLipase_patatin_CS"/>
</dbReference>
<dbReference type="InterPro" id="IPR016035">
    <property type="entry name" value="Acyl_Trfase/lysoPLipase"/>
</dbReference>
<dbReference type="InterPro" id="IPR050301">
    <property type="entry name" value="NTE"/>
</dbReference>
<evidence type="ECO:0000256" key="2">
    <source>
        <dbReference type="ARBA" id="ARBA00022801"/>
    </source>
</evidence>
<dbReference type="EMBL" id="JAUSTY010000002">
    <property type="protein sequence ID" value="MDQ0164576.1"/>
    <property type="molecule type" value="Genomic_DNA"/>
</dbReference>
<feature type="active site" description="Proton acceptor" evidence="5">
    <location>
        <position position="165"/>
    </location>
</feature>
<protein>
    <submittedName>
        <fullName evidence="8">NTE family protein</fullName>
    </submittedName>
</protein>
<feature type="domain" description="PNPLA" evidence="7">
    <location>
        <begin position="20"/>
        <end position="178"/>
    </location>
</feature>
<dbReference type="CDD" id="cd07205">
    <property type="entry name" value="Pat_PNPLA6_PNPLA7_NTE1_like"/>
    <property type="match status" value="1"/>
</dbReference>
<dbReference type="PROSITE" id="PS01237">
    <property type="entry name" value="UPF0028"/>
    <property type="match status" value="1"/>
</dbReference>
<accession>A0ABT9VUB8</accession>
<dbReference type="Gene3D" id="3.40.1090.10">
    <property type="entry name" value="Cytosolic phospholipase A2 catalytic domain"/>
    <property type="match status" value="1"/>
</dbReference>
<evidence type="ECO:0000313" key="9">
    <source>
        <dbReference type="Proteomes" id="UP001235840"/>
    </source>
</evidence>
<evidence type="ECO:0000259" key="7">
    <source>
        <dbReference type="PROSITE" id="PS51635"/>
    </source>
</evidence>
<keyword evidence="4 5" id="KW-0443">Lipid metabolism</keyword>
<keyword evidence="9" id="KW-1185">Reference proteome</keyword>
<proteinExistence type="inferred from homology"/>
<sequence>MTEGTSEAKPQKKSRPTIGLALGSGGARGLAHIGILEVFEEHGITIDYLAGSSAGALVGSLYSAGLTPKQIKNFASHFPRKYWVDYTVPKMGLLSGDKVKEVIRLLTKKKNIEETSIPLAIVATDLQKGARKVFTDGPIAEAVRASISIPGIFVPEMIDNTYYVDGGVIDRVPVSVVKEMGADLVIAVDVSFVEAFHPITSIFDVIARSIDVMEREILRYRMLNADVLIRPKVGSISPTMFTEVEQIVKEGMVAAEEAVPTIKALIADWKENTHESHQA</sequence>
<evidence type="ECO:0000256" key="5">
    <source>
        <dbReference type="PROSITE-ProRule" id="PRU01161"/>
    </source>
</evidence>
<evidence type="ECO:0000256" key="6">
    <source>
        <dbReference type="SAM" id="MobiDB-lite"/>
    </source>
</evidence>
<dbReference type="RefSeq" id="WP_307390388.1">
    <property type="nucleotide sequence ID" value="NZ_BAAADK010000018.1"/>
</dbReference>
<feature type="active site" description="Nucleophile" evidence="5">
    <location>
        <position position="53"/>
    </location>
</feature>
<comment type="caution">
    <text evidence="8">The sequence shown here is derived from an EMBL/GenBank/DDBJ whole genome shotgun (WGS) entry which is preliminary data.</text>
</comment>
<evidence type="ECO:0000256" key="4">
    <source>
        <dbReference type="ARBA" id="ARBA00023098"/>
    </source>
</evidence>
<comment type="caution">
    <text evidence="5">Lacks conserved residue(s) required for the propagation of feature annotation.</text>
</comment>
<feature type="region of interest" description="Disordered" evidence="6">
    <location>
        <begin position="1"/>
        <end position="20"/>
    </location>
</feature>
<dbReference type="PROSITE" id="PS51635">
    <property type="entry name" value="PNPLA"/>
    <property type="match status" value="1"/>
</dbReference>
<organism evidence="8 9">
    <name type="scientific">Caldalkalibacillus horti</name>
    <dbReference type="NCBI Taxonomy" id="77523"/>
    <lineage>
        <taxon>Bacteria</taxon>
        <taxon>Bacillati</taxon>
        <taxon>Bacillota</taxon>
        <taxon>Bacilli</taxon>
        <taxon>Bacillales</taxon>
        <taxon>Bacillaceae</taxon>
        <taxon>Caldalkalibacillus</taxon>
    </lineage>
</organism>
<dbReference type="InterPro" id="IPR002641">
    <property type="entry name" value="PNPLA_dom"/>
</dbReference>
<keyword evidence="3 5" id="KW-0442">Lipid degradation</keyword>
<keyword evidence="2 5" id="KW-0378">Hydrolase</keyword>
<name>A0ABT9VUB8_9BACI</name>
<comment type="similarity">
    <text evidence="1">Belongs to the NTE family.</text>
</comment>
<evidence type="ECO:0000256" key="3">
    <source>
        <dbReference type="ARBA" id="ARBA00022963"/>
    </source>
</evidence>